<feature type="non-terminal residue" evidence="2">
    <location>
        <position position="53"/>
    </location>
</feature>
<evidence type="ECO:0000313" key="2">
    <source>
        <dbReference type="EMBL" id="KAA6359921.1"/>
    </source>
</evidence>
<dbReference type="Proteomes" id="UP000324800">
    <property type="component" value="Unassembled WGS sequence"/>
</dbReference>
<evidence type="ECO:0000313" key="3">
    <source>
        <dbReference type="Proteomes" id="UP000324800"/>
    </source>
</evidence>
<accession>A0A5J4TR25</accession>
<feature type="compositionally biased region" description="Basic residues" evidence="1">
    <location>
        <begin position="1"/>
        <end position="10"/>
    </location>
</feature>
<feature type="compositionally biased region" description="Polar residues" evidence="1">
    <location>
        <begin position="27"/>
        <end position="45"/>
    </location>
</feature>
<feature type="region of interest" description="Disordered" evidence="1">
    <location>
        <begin position="1"/>
        <end position="53"/>
    </location>
</feature>
<proteinExistence type="predicted"/>
<dbReference type="AlphaFoldDB" id="A0A5J4TR25"/>
<organism evidence="2 3">
    <name type="scientific">Streblomastix strix</name>
    <dbReference type="NCBI Taxonomy" id="222440"/>
    <lineage>
        <taxon>Eukaryota</taxon>
        <taxon>Metamonada</taxon>
        <taxon>Preaxostyla</taxon>
        <taxon>Oxymonadida</taxon>
        <taxon>Streblomastigidae</taxon>
        <taxon>Streblomastix</taxon>
    </lineage>
</organism>
<comment type="caution">
    <text evidence="2">The sequence shown here is derived from an EMBL/GenBank/DDBJ whole genome shotgun (WGS) entry which is preliminary data.</text>
</comment>
<evidence type="ECO:0000256" key="1">
    <source>
        <dbReference type="SAM" id="MobiDB-lite"/>
    </source>
</evidence>
<name>A0A5J4TR25_9EUKA</name>
<gene>
    <name evidence="2" type="ORF">EZS28_044552</name>
</gene>
<protein>
    <submittedName>
        <fullName evidence="2">Uncharacterized protein</fullName>
    </submittedName>
</protein>
<reference evidence="2 3" key="1">
    <citation type="submission" date="2019-03" db="EMBL/GenBank/DDBJ databases">
        <title>Single cell metagenomics reveals metabolic interactions within the superorganism composed of flagellate Streblomastix strix and complex community of Bacteroidetes bacteria on its surface.</title>
        <authorList>
            <person name="Treitli S.C."/>
            <person name="Kolisko M."/>
            <person name="Husnik F."/>
            <person name="Keeling P."/>
            <person name="Hampl V."/>
        </authorList>
    </citation>
    <scope>NUCLEOTIDE SEQUENCE [LARGE SCALE GENOMIC DNA]</scope>
    <source>
        <strain evidence="2">ST1C</strain>
    </source>
</reference>
<sequence>MEQKQMKKNQKMLNQDDTTDSDESISRDQSNISEDSIPSIQSELGNINEEDLD</sequence>
<dbReference type="EMBL" id="SNRW01027696">
    <property type="protein sequence ID" value="KAA6359921.1"/>
    <property type="molecule type" value="Genomic_DNA"/>
</dbReference>